<protein>
    <recommendedName>
        <fullName evidence="3">Phytanoyl-CoA dioxygenase</fullName>
    </recommendedName>
</protein>
<dbReference type="InterPro" id="IPR008775">
    <property type="entry name" value="Phytyl_CoA_dOase-like"/>
</dbReference>
<dbReference type="Pfam" id="PF05721">
    <property type="entry name" value="PhyH"/>
    <property type="match status" value="1"/>
</dbReference>
<dbReference type="EMBL" id="BAABLD010000008">
    <property type="protein sequence ID" value="GAA5163812.1"/>
    <property type="molecule type" value="Genomic_DNA"/>
</dbReference>
<comment type="caution">
    <text evidence="1">The sequence shown here is derived from an EMBL/GenBank/DDBJ whole genome shotgun (WGS) entry which is preliminary data.</text>
</comment>
<organism evidence="1 2">
    <name type="scientific">Viridibacterium curvum</name>
    <dbReference type="NCBI Taxonomy" id="1101404"/>
    <lineage>
        <taxon>Bacteria</taxon>
        <taxon>Pseudomonadati</taxon>
        <taxon>Pseudomonadota</taxon>
        <taxon>Betaproteobacteria</taxon>
        <taxon>Rhodocyclales</taxon>
        <taxon>Rhodocyclaceae</taxon>
        <taxon>Viridibacterium</taxon>
    </lineage>
</organism>
<proteinExistence type="predicted"/>
<evidence type="ECO:0008006" key="3">
    <source>
        <dbReference type="Google" id="ProtNLM"/>
    </source>
</evidence>
<sequence>MHSILESVKESPGFTTGLRLSDDDLVLVKNAISEHLANHLARIEPDKVPLLQTTALDMYHTIAGQLPHDKLLTRQSRILAQTAVDAIRTTSLFRQLESQLGAFEISDEENVGRESISIRLVRPGFDTDVGSLHADDWFWKLYDFPVPTGKRRVKIWIAICCEQGKSGLILCPNSHKRDWDYSVIERAGMSKPLLSPDENPDKQIFQSKPGDAVVFNYDLLHGGMVTRGERTRVSMEFTMLIPEDVYQH</sequence>
<reference evidence="2" key="1">
    <citation type="journal article" date="2019" name="Int. J. Syst. Evol. Microbiol.">
        <title>The Global Catalogue of Microorganisms (GCM) 10K type strain sequencing project: providing services to taxonomists for standard genome sequencing and annotation.</title>
        <authorList>
            <consortium name="The Broad Institute Genomics Platform"/>
            <consortium name="The Broad Institute Genome Sequencing Center for Infectious Disease"/>
            <person name="Wu L."/>
            <person name="Ma J."/>
        </authorList>
    </citation>
    <scope>NUCLEOTIDE SEQUENCE [LARGE SCALE GENOMIC DNA]</scope>
    <source>
        <strain evidence="2">JCM 18715</strain>
    </source>
</reference>
<evidence type="ECO:0000313" key="1">
    <source>
        <dbReference type="EMBL" id="GAA5163812.1"/>
    </source>
</evidence>
<keyword evidence="2" id="KW-1185">Reference proteome</keyword>
<evidence type="ECO:0000313" key="2">
    <source>
        <dbReference type="Proteomes" id="UP001500547"/>
    </source>
</evidence>
<dbReference type="Proteomes" id="UP001500547">
    <property type="component" value="Unassembled WGS sequence"/>
</dbReference>
<dbReference type="RefSeq" id="WP_345532433.1">
    <property type="nucleotide sequence ID" value="NZ_BAABLD010000008.1"/>
</dbReference>
<dbReference type="SUPFAM" id="SSF51197">
    <property type="entry name" value="Clavaminate synthase-like"/>
    <property type="match status" value="1"/>
</dbReference>
<gene>
    <name evidence="1" type="ORF">GCM10025770_16600</name>
</gene>
<dbReference type="Gene3D" id="2.60.120.620">
    <property type="entry name" value="q2cbj1_9rhob like domain"/>
    <property type="match status" value="1"/>
</dbReference>
<name>A0ABP9QLI5_9RHOO</name>
<accession>A0ABP9QLI5</accession>